<reference evidence="3" key="1">
    <citation type="submission" date="2017-04" db="EMBL/GenBank/DDBJ databases">
        <title>Function of individual gut microbiota members based on whole genome sequencing of pure cultures obtained from chicken caecum.</title>
        <authorList>
            <person name="Medvecky M."/>
            <person name="Cejkova D."/>
            <person name="Polansky O."/>
            <person name="Karasova D."/>
            <person name="Kubasova T."/>
            <person name="Cizek A."/>
            <person name="Rychlik I."/>
        </authorList>
    </citation>
    <scope>NUCLEOTIDE SEQUENCE [LARGE SCALE GENOMIC DNA]</scope>
    <source>
        <strain evidence="3">An178</strain>
    </source>
</reference>
<gene>
    <name evidence="2" type="ORF">B5F14_06405</name>
</gene>
<comment type="caution">
    <text evidence="2">The sequence shown here is derived from an EMBL/GenBank/DDBJ whole genome shotgun (WGS) entry which is preliminary data.</text>
</comment>
<evidence type="ECO:0000259" key="1">
    <source>
        <dbReference type="Pfam" id="PF14353"/>
    </source>
</evidence>
<evidence type="ECO:0000313" key="3">
    <source>
        <dbReference type="Proteomes" id="UP000195447"/>
    </source>
</evidence>
<dbReference type="RefSeq" id="WP_015536063.1">
    <property type="nucleotide sequence ID" value="NZ_CABKSV010000094.1"/>
</dbReference>
<dbReference type="Proteomes" id="UP000195447">
    <property type="component" value="Unassembled WGS sequence"/>
</dbReference>
<proteinExistence type="predicted"/>
<feature type="domain" description="CpXC" evidence="1">
    <location>
        <begin position="9"/>
        <end position="83"/>
    </location>
</feature>
<organism evidence="2 3">
    <name type="scientific">Faecalitalea cylindroides</name>
    <dbReference type="NCBI Taxonomy" id="39483"/>
    <lineage>
        <taxon>Bacteria</taxon>
        <taxon>Bacillati</taxon>
        <taxon>Bacillota</taxon>
        <taxon>Erysipelotrichia</taxon>
        <taxon>Erysipelotrichales</taxon>
        <taxon>Erysipelotrichaceae</taxon>
        <taxon>Faecalitalea</taxon>
    </lineage>
</organism>
<dbReference type="EMBL" id="NFKM01000011">
    <property type="protein sequence ID" value="OUP60046.1"/>
    <property type="molecule type" value="Genomic_DNA"/>
</dbReference>
<sequence>MKERMIETECPFCGHSFYIKRDTLIITTMSPLAVERLLDRTYFSHLCSRCHKLFYLTYPLMVRNPKKRYSLLLTEQKDVSGFDPEERVVVVKNVPQFYLAFHLLENDLNFKVVLNKKKRIEDKYKKMIWFDGYDDKNHCLWFDVDGENKAVLLSKEEEKNIHIVYNQAV</sequence>
<dbReference type="Pfam" id="PF14353">
    <property type="entry name" value="CpXC"/>
    <property type="match status" value="1"/>
</dbReference>
<name>A0A1Y4LTT3_9FIRM</name>
<dbReference type="GeneID" id="79876862"/>
<keyword evidence="3" id="KW-1185">Reference proteome</keyword>
<protein>
    <recommendedName>
        <fullName evidence="1">CpXC domain-containing protein</fullName>
    </recommendedName>
</protein>
<accession>A0A1Y4LTT3</accession>
<evidence type="ECO:0000313" key="2">
    <source>
        <dbReference type="EMBL" id="OUP60046.1"/>
    </source>
</evidence>
<dbReference type="AlphaFoldDB" id="A0A1Y4LTT3"/>
<dbReference type="InterPro" id="IPR025682">
    <property type="entry name" value="CpXC_dom"/>
</dbReference>